<dbReference type="EC" id="2.4.1.18" evidence="10"/>
<dbReference type="UniPathway" id="UPA00164"/>
<evidence type="ECO:0000256" key="5">
    <source>
        <dbReference type="ARBA" id="ARBA00022600"/>
    </source>
</evidence>
<feature type="active site" description="Proton donor" evidence="10 11">
    <location>
        <position position="367"/>
    </location>
</feature>
<dbReference type="Gene3D" id="2.60.40.10">
    <property type="entry name" value="Immunoglobulins"/>
    <property type="match status" value="1"/>
</dbReference>
<evidence type="ECO:0000256" key="1">
    <source>
        <dbReference type="ARBA" id="ARBA00000826"/>
    </source>
</evidence>
<dbReference type="PIRSF" id="PIRSF000463">
    <property type="entry name" value="GlgB"/>
    <property type="match status" value="1"/>
</dbReference>
<evidence type="ECO:0000256" key="4">
    <source>
        <dbReference type="ARBA" id="ARBA00009000"/>
    </source>
</evidence>
<accession>A0A0F6W4B8</accession>
<dbReference type="InterPro" id="IPR037439">
    <property type="entry name" value="Branching_enzy"/>
</dbReference>
<dbReference type="AlphaFoldDB" id="A0A0F6W4B8"/>
<dbReference type="RefSeq" id="WP_053234243.1">
    <property type="nucleotide sequence ID" value="NZ_CP011125.1"/>
</dbReference>
<dbReference type="KEGG" id="samy:DB32_004101"/>
<name>A0A0F6W4B8_9BACT</name>
<dbReference type="InterPro" id="IPR006047">
    <property type="entry name" value="GH13_cat_dom"/>
</dbReference>
<dbReference type="Pfam" id="PF02806">
    <property type="entry name" value="Alpha-amylase_C"/>
    <property type="match status" value="1"/>
</dbReference>
<gene>
    <name evidence="10" type="primary">glgB</name>
    <name evidence="13" type="ORF">DB32_004101</name>
</gene>
<dbReference type="GO" id="GO:0003844">
    <property type="term" value="F:1,4-alpha-glucan branching enzyme activity"/>
    <property type="evidence" value="ECO:0007669"/>
    <property type="project" value="UniProtKB-UniRule"/>
</dbReference>
<dbReference type="CDD" id="cd11322">
    <property type="entry name" value="AmyAc_Glg_BE"/>
    <property type="match status" value="1"/>
</dbReference>
<dbReference type="SUPFAM" id="SSF81296">
    <property type="entry name" value="E set domains"/>
    <property type="match status" value="1"/>
</dbReference>
<keyword evidence="6 10" id="KW-0328">Glycosyltransferase</keyword>
<dbReference type="OrthoDB" id="9800174at2"/>
<keyword evidence="8 10" id="KW-0320">Glycogen biosynthesis</keyword>
<dbReference type="HAMAP" id="MF_00685">
    <property type="entry name" value="GlgB"/>
    <property type="match status" value="1"/>
</dbReference>
<dbReference type="InterPro" id="IPR006048">
    <property type="entry name" value="A-amylase/branching_C"/>
</dbReference>
<dbReference type="PANTHER" id="PTHR43651">
    <property type="entry name" value="1,4-ALPHA-GLUCAN-BRANCHING ENZYME"/>
    <property type="match status" value="1"/>
</dbReference>
<dbReference type="InterPro" id="IPR014756">
    <property type="entry name" value="Ig_E-set"/>
</dbReference>
<comment type="function">
    <text evidence="2 10">Catalyzes the formation of the alpha-1,6-glucosidic linkages in glycogen by scission of a 1,4-alpha-linked oligosaccharide from growing alpha-1,4-glucan chains and the subsequent attachment of the oligosaccharide to the alpha-1,6 position.</text>
</comment>
<dbReference type="InterPro" id="IPR013780">
    <property type="entry name" value="Glyco_hydro_b"/>
</dbReference>
<dbReference type="STRING" id="927083.DB32_004101"/>
<evidence type="ECO:0000256" key="2">
    <source>
        <dbReference type="ARBA" id="ARBA00002953"/>
    </source>
</evidence>
<dbReference type="SMART" id="SM00642">
    <property type="entry name" value="Aamy"/>
    <property type="match status" value="1"/>
</dbReference>
<dbReference type="Gene3D" id="3.20.20.80">
    <property type="entry name" value="Glycosidases"/>
    <property type="match status" value="1"/>
</dbReference>
<dbReference type="NCBIfam" id="NF008967">
    <property type="entry name" value="PRK12313.1"/>
    <property type="match status" value="1"/>
</dbReference>
<evidence type="ECO:0000256" key="8">
    <source>
        <dbReference type="ARBA" id="ARBA00023056"/>
    </source>
</evidence>
<evidence type="ECO:0000256" key="9">
    <source>
        <dbReference type="ARBA" id="ARBA00023277"/>
    </source>
</evidence>
<comment type="pathway">
    <text evidence="3 10">Glycan biosynthesis; glycogen biosynthesis.</text>
</comment>
<evidence type="ECO:0000256" key="10">
    <source>
        <dbReference type="HAMAP-Rule" id="MF_00685"/>
    </source>
</evidence>
<dbReference type="Proteomes" id="UP000034883">
    <property type="component" value="Chromosome"/>
</dbReference>
<dbReference type="Pfam" id="PF00128">
    <property type="entry name" value="Alpha-amylase"/>
    <property type="match status" value="1"/>
</dbReference>
<dbReference type="SUPFAM" id="SSF51011">
    <property type="entry name" value="Glycosyl hydrolase domain"/>
    <property type="match status" value="1"/>
</dbReference>
<feature type="domain" description="Glycosyl hydrolase family 13 catalytic" evidence="12">
    <location>
        <begin position="155"/>
        <end position="543"/>
    </location>
</feature>
<feature type="active site" description="Nucleophile" evidence="10 11">
    <location>
        <position position="314"/>
    </location>
</feature>
<comment type="similarity">
    <text evidence="4 10">Belongs to the glycosyl hydrolase 13 family. GlgB subfamily.</text>
</comment>
<dbReference type="Pfam" id="PF02922">
    <property type="entry name" value="CBM_48"/>
    <property type="match status" value="1"/>
</dbReference>
<comment type="catalytic activity">
    <reaction evidence="1 10">
        <text>Transfers a segment of a (1-&gt;4)-alpha-D-glucan chain to a primary hydroxy group in a similar glucan chain.</text>
        <dbReference type="EC" id="2.4.1.18"/>
    </reaction>
</comment>
<evidence type="ECO:0000256" key="7">
    <source>
        <dbReference type="ARBA" id="ARBA00022679"/>
    </source>
</evidence>
<dbReference type="SUPFAM" id="SSF51445">
    <property type="entry name" value="(Trans)glycosidases"/>
    <property type="match status" value="1"/>
</dbReference>
<evidence type="ECO:0000256" key="3">
    <source>
        <dbReference type="ARBA" id="ARBA00004964"/>
    </source>
</evidence>
<dbReference type="GO" id="GO:0004553">
    <property type="term" value="F:hydrolase activity, hydrolyzing O-glycosyl compounds"/>
    <property type="evidence" value="ECO:0007669"/>
    <property type="project" value="InterPro"/>
</dbReference>
<organism evidence="13 14">
    <name type="scientific">Sandaracinus amylolyticus</name>
    <dbReference type="NCBI Taxonomy" id="927083"/>
    <lineage>
        <taxon>Bacteria</taxon>
        <taxon>Pseudomonadati</taxon>
        <taxon>Myxococcota</taxon>
        <taxon>Polyangia</taxon>
        <taxon>Polyangiales</taxon>
        <taxon>Sandaracinaceae</taxon>
        <taxon>Sandaracinus</taxon>
    </lineage>
</organism>
<dbReference type="InterPro" id="IPR006407">
    <property type="entry name" value="GlgB"/>
</dbReference>
<proteinExistence type="inferred from homology"/>
<dbReference type="FunFam" id="2.60.40.1180:FF:000002">
    <property type="entry name" value="1,4-alpha-glucan branching enzyme GlgB"/>
    <property type="match status" value="1"/>
</dbReference>
<keyword evidence="9 10" id="KW-0119">Carbohydrate metabolism</keyword>
<evidence type="ECO:0000313" key="13">
    <source>
        <dbReference type="EMBL" id="AKF06952.1"/>
    </source>
</evidence>
<dbReference type="CDD" id="cd02855">
    <property type="entry name" value="E_set_GBE_prok_N"/>
    <property type="match status" value="1"/>
</dbReference>
<protein>
    <recommendedName>
        <fullName evidence="10">1,4-alpha-glucan branching enzyme GlgB</fullName>
        <ecNumber evidence="10">2.4.1.18</ecNumber>
    </recommendedName>
    <alternativeName>
        <fullName evidence="10">1,4-alpha-D-glucan:1,4-alpha-D-glucan 6-glucosyl-transferase</fullName>
    </alternativeName>
    <alternativeName>
        <fullName evidence="10">Alpha-(1-&gt;4)-glucan branching enzyme</fullName>
    </alternativeName>
    <alternativeName>
        <fullName evidence="10">Glycogen branching enzyme</fullName>
        <shortName evidence="10">BE</shortName>
    </alternativeName>
</protein>
<keyword evidence="14" id="KW-1185">Reference proteome</keyword>
<dbReference type="EMBL" id="CP011125">
    <property type="protein sequence ID" value="AKF06952.1"/>
    <property type="molecule type" value="Genomic_DNA"/>
</dbReference>
<dbReference type="FunFam" id="3.20.20.80:FF:000003">
    <property type="entry name" value="1,4-alpha-glucan branching enzyme GlgB"/>
    <property type="match status" value="1"/>
</dbReference>
<sequence length="636" mass="72154">MAADFPSLLTDDDLHWFNEGTHARLYEKLGAHPGVVGGVSGTFFAVWAPDAERVSLVGDWNGWDPAAHPMRARGSSGVWETFAPGVGKGALYKLHIQSRHGGYRVDKADPFGFLHECPPSTASIVWDLHHRWEDHDWMNARPRGNALDAPMSIYEVHLGSWARVPEEGDRMLGYREIAPRLADYVVEHGYTHVELMPVMEHPFGGSWGYQVTGYFAPTHRQGKPEDFMYLVDHLHQRGIGVILDWVPAHFPTDEHGLGYFDGTHLFEHADPRKGFHPDWRSFIFNYGRLEVRSFLLSSAMFWLDRYHADGLRVDGVASMLYLDYSRSEGEWIPNPHGGRDNVEAISFLKQLNEHAYREHPGVQTIAEESTAWPMVSRPTFVGGLGFGLKWDMGWMHDSLRYLSHDPVHRRWHHNEITFRALYAFNENFVLPLSHDEVVHGKGSLLNKMPGDRWQKFANLRLLFGWQHAQPGKKLLFMGGDFGQWREWDHDTSLDWHLAEEPPHAGLRRLVADLNRLYRSEPAMYRFDCEPRGFQWIDGSDAEHSVVSFLRLGDEHEAQVLCAFNFTPVVRYGYGLGVPRGGRWVEVLNTDAEIYGGSGVGNLGGVEAQPGGLHGMSHHVELTLPPLACVMLRGPTS</sequence>
<evidence type="ECO:0000313" key="14">
    <source>
        <dbReference type="Proteomes" id="UP000034883"/>
    </source>
</evidence>
<reference evidence="13 14" key="1">
    <citation type="submission" date="2015-03" db="EMBL/GenBank/DDBJ databases">
        <title>Genome assembly of Sandaracinus amylolyticus DSM 53668.</title>
        <authorList>
            <person name="Sharma G."/>
            <person name="Subramanian S."/>
        </authorList>
    </citation>
    <scope>NUCLEOTIDE SEQUENCE [LARGE SCALE GENOMIC DNA]</scope>
    <source>
        <strain evidence="13 14">DSM 53668</strain>
    </source>
</reference>
<dbReference type="InterPro" id="IPR017853">
    <property type="entry name" value="GH"/>
</dbReference>
<dbReference type="InterPro" id="IPR013783">
    <property type="entry name" value="Ig-like_fold"/>
</dbReference>
<keyword evidence="5 10" id="KW-0321">Glycogen metabolism</keyword>
<dbReference type="GO" id="GO:0043169">
    <property type="term" value="F:cation binding"/>
    <property type="evidence" value="ECO:0007669"/>
    <property type="project" value="InterPro"/>
</dbReference>
<dbReference type="InterPro" id="IPR004193">
    <property type="entry name" value="Glyco_hydro_13_N"/>
</dbReference>
<dbReference type="GO" id="GO:0005829">
    <property type="term" value="C:cytosol"/>
    <property type="evidence" value="ECO:0007669"/>
    <property type="project" value="TreeGrafter"/>
</dbReference>
<dbReference type="InterPro" id="IPR044143">
    <property type="entry name" value="GlgB_N_E_set_prok"/>
</dbReference>
<dbReference type="NCBIfam" id="TIGR01515">
    <property type="entry name" value="branching_enzym"/>
    <property type="match status" value="1"/>
</dbReference>
<dbReference type="PANTHER" id="PTHR43651:SF3">
    <property type="entry name" value="1,4-ALPHA-GLUCAN-BRANCHING ENZYME"/>
    <property type="match status" value="1"/>
</dbReference>
<dbReference type="NCBIfam" id="NF003811">
    <property type="entry name" value="PRK05402.1"/>
    <property type="match status" value="1"/>
</dbReference>
<comment type="subunit">
    <text evidence="10">Monomer.</text>
</comment>
<dbReference type="GO" id="GO:0005978">
    <property type="term" value="P:glycogen biosynthetic process"/>
    <property type="evidence" value="ECO:0007669"/>
    <property type="project" value="UniProtKB-UniRule"/>
</dbReference>
<dbReference type="FunFam" id="2.60.40.10:FF:000169">
    <property type="entry name" value="1,4-alpha-glucan branching enzyme GlgB"/>
    <property type="match status" value="1"/>
</dbReference>
<dbReference type="Gene3D" id="2.60.40.1180">
    <property type="entry name" value="Golgi alpha-mannosidase II"/>
    <property type="match status" value="1"/>
</dbReference>
<keyword evidence="7 10" id="KW-0808">Transferase</keyword>
<evidence type="ECO:0000256" key="11">
    <source>
        <dbReference type="PIRSR" id="PIRSR000463-1"/>
    </source>
</evidence>
<evidence type="ECO:0000259" key="12">
    <source>
        <dbReference type="SMART" id="SM00642"/>
    </source>
</evidence>
<evidence type="ECO:0000256" key="6">
    <source>
        <dbReference type="ARBA" id="ARBA00022676"/>
    </source>
</evidence>